<keyword evidence="5" id="KW-0999">Mitochondrion inner membrane</keyword>
<dbReference type="InterPro" id="IPR007512">
    <property type="entry name" value="Mic10"/>
</dbReference>
<keyword evidence="6" id="KW-1133">Transmembrane helix</keyword>
<protein>
    <recommendedName>
        <fullName evidence="11">MICOS complex subunit Mic10</fullName>
    </recommendedName>
</protein>
<dbReference type="STRING" id="906689.A0A2I0VBQ9"/>
<dbReference type="AlphaFoldDB" id="A0A2I0VBQ9"/>
<dbReference type="PANTHER" id="PTHR21304">
    <property type="entry name" value="MICOS COMPLEX SUBUNIT MIC10"/>
    <property type="match status" value="1"/>
</dbReference>
<evidence type="ECO:0000256" key="1">
    <source>
        <dbReference type="ARBA" id="ARBA00002689"/>
    </source>
</evidence>
<evidence type="ECO:0008006" key="11">
    <source>
        <dbReference type="Google" id="ProtNLM"/>
    </source>
</evidence>
<accession>A0A2I0VBQ9</accession>
<sequence length="114" mass="12509">MAEEELKKSRTALDAKWDACIDLTVRRFAYSSLAGTLAGLLFFRSPITRWASVAFGAGVGIGTAYTECSYLFEGSVPKWTSSKISSVPYGSSQVRNLCLNTYFDHANLILLQSI</sequence>
<keyword evidence="8" id="KW-0472">Membrane</keyword>
<evidence type="ECO:0000313" key="10">
    <source>
        <dbReference type="Proteomes" id="UP000233837"/>
    </source>
</evidence>
<dbReference type="Pfam" id="PF04418">
    <property type="entry name" value="DUF543"/>
    <property type="match status" value="1"/>
</dbReference>
<comment type="subcellular location">
    <subcellularLocation>
        <location evidence="2">Mitochondrion inner membrane</location>
        <topology evidence="2">Single-pass membrane protein</topology>
    </subcellularLocation>
</comment>
<proteinExistence type="inferred from homology"/>
<evidence type="ECO:0000256" key="2">
    <source>
        <dbReference type="ARBA" id="ARBA00004434"/>
    </source>
</evidence>
<organism evidence="9 10">
    <name type="scientific">Dendrobium catenatum</name>
    <dbReference type="NCBI Taxonomy" id="906689"/>
    <lineage>
        <taxon>Eukaryota</taxon>
        <taxon>Viridiplantae</taxon>
        <taxon>Streptophyta</taxon>
        <taxon>Embryophyta</taxon>
        <taxon>Tracheophyta</taxon>
        <taxon>Spermatophyta</taxon>
        <taxon>Magnoliopsida</taxon>
        <taxon>Liliopsida</taxon>
        <taxon>Asparagales</taxon>
        <taxon>Orchidaceae</taxon>
        <taxon>Epidendroideae</taxon>
        <taxon>Malaxideae</taxon>
        <taxon>Dendrobiinae</taxon>
        <taxon>Dendrobium</taxon>
    </lineage>
</organism>
<comment type="function">
    <text evidence="1">Component of the MICOS complex, a large protein complex of the mitochondrial inner membrane that plays crucial roles in the maintenance of crista junctions, inner membrane architecture, and formation of contact sites to the outer membrane.</text>
</comment>
<comment type="similarity">
    <text evidence="3">Belongs to the MICOS complex subunit Mic10 family.</text>
</comment>
<name>A0A2I0VBQ9_9ASPA</name>
<keyword evidence="10" id="KW-1185">Reference proteome</keyword>
<gene>
    <name evidence="9" type="ORF">MA16_Dca015389</name>
</gene>
<keyword evidence="4" id="KW-0812">Transmembrane</keyword>
<evidence type="ECO:0000256" key="4">
    <source>
        <dbReference type="ARBA" id="ARBA00022692"/>
    </source>
</evidence>
<evidence type="ECO:0000313" key="9">
    <source>
        <dbReference type="EMBL" id="PKU60845.1"/>
    </source>
</evidence>
<reference evidence="9 10" key="2">
    <citation type="journal article" date="2017" name="Nature">
        <title>The Apostasia genome and the evolution of orchids.</title>
        <authorList>
            <person name="Zhang G.Q."/>
            <person name="Liu K.W."/>
            <person name="Li Z."/>
            <person name="Lohaus R."/>
            <person name="Hsiao Y.Y."/>
            <person name="Niu S.C."/>
            <person name="Wang J.Y."/>
            <person name="Lin Y.C."/>
            <person name="Xu Q."/>
            <person name="Chen L.J."/>
            <person name="Yoshida K."/>
            <person name="Fujiwara S."/>
            <person name="Wang Z.W."/>
            <person name="Zhang Y.Q."/>
            <person name="Mitsuda N."/>
            <person name="Wang M."/>
            <person name="Liu G.H."/>
            <person name="Pecoraro L."/>
            <person name="Huang H.X."/>
            <person name="Xiao X.J."/>
            <person name="Lin M."/>
            <person name="Wu X.Y."/>
            <person name="Wu W.L."/>
            <person name="Chen Y.Y."/>
            <person name="Chang S.B."/>
            <person name="Sakamoto S."/>
            <person name="Ohme-Takagi M."/>
            <person name="Yagi M."/>
            <person name="Zeng S.J."/>
            <person name="Shen C.Y."/>
            <person name="Yeh C.M."/>
            <person name="Luo Y.B."/>
            <person name="Tsai W.C."/>
            <person name="Van de Peer Y."/>
            <person name="Liu Z.J."/>
        </authorList>
    </citation>
    <scope>NUCLEOTIDE SEQUENCE [LARGE SCALE GENOMIC DNA]</scope>
    <source>
        <tissue evidence="9">The whole plant</tissue>
    </source>
</reference>
<evidence type="ECO:0000256" key="3">
    <source>
        <dbReference type="ARBA" id="ARBA00006792"/>
    </source>
</evidence>
<keyword evidence="7" id="KW-0496">Mitochondrion</keyword>
<reference evidence="9 10" key="1">
    <citation type="journal article" date="2016" name="Sci. Rep.">
        <title>The Dendrobium catenatum Lindl. genome sequence provides insights into polysaccharide synthase, floral development and adaptive evolution.</title>
        <authorList>
            <person name="Zhang G.Q."/>
            <person name="Xu Q."/>
            <person name="Bian C."/>
            <person name="Tsai W.C."/>
            <person name="Yeh C.M."/>
            <person name="Liu K.W."/>
            <person name="Yoshida K."/>
            <person name="Zhang L.S."/>
            <person name="Chang S.B."/>
            <person name="Chen F."/>
            <person name="Shi Y."/>
            <person name="Su Y.Y."/>
            <person name="Zhang Y.Q."/>
            <person name="Chen L.J."/>
            <person name="Yin Y."/>
            <person name="Lin M."/>
            <person name="Huang H."/>
            <person name="Deng H."/>
            <person name="Wang Z.W."/>
            <person name="Zhu S.L."/>
            <person name="Zhao X."/>
            <person name="Deng C."/>
            <person name="Niu S.C."/>
            <person name="Huang J."/>
            <person name="Wang M."/>
            <person name="Liu G.H."/>
            <person name="Yang H.J."/>
            <person name="Xiao X.J."/>
            <person name="Hsiao Y.Y."/>
            <person name="Wu W.L."/>
            <person name="Chen Y.Y."/>
            <person name="Mitsuda N."/>
            <person name="Ohme-Takagi M."/>
            <person name="Luo Y.B."/>
            <person name="Van de Peer Y."/>
            <person name="Liu Z.J."/>
        </authorList>
    </citation>
    <scope>NUCLEOTIDE SEQUENCE [LARGE SCALE GENOMIC DNA]</scope>
    <source>
        <tissue evidence="9">The whole plant</tissue>
    </source>
</reference>
<evidence type="ECO:0000256" key="6">
    <source>
        <dbReference type="ARBA" id="ARBA00022989"/>
    </source>
</evidence>
<dbReference type="GO" id="GO:0061617">
    <property type="term" value="C:MICOS complex"/>
    <property type="evidence" value="ECO:0007669"/>
    <property type="project" value="InterPro"/>
</dbReference>
<evidence type="ECO:0000256" key="5">
    <source>
        <dbReference type="ARBA" id="ARBA00022792"/>
    </source>
</evidence>
<evidence type="ECO:0000256" key="8">
    <source>
        <dbReference type="ARBA" id="ARBA00023136"/>
    </source>
</evidence>
<dbReference type="PANTHER" id="PTHR21304:SF0">
    <property type="entry name" value="MICOS COMPLEX SUBUNIT MIC10"/>
    <property type="match status" value="1"/>
</dbReference>
<dbReference type="EMBL" id="KZ503875">
    <property type="protein sequence ID" value="PKU60845.1"/>
    <property type="molecule type" value="Genomic_DNA"/>
</dbReference>
<evidence type="ECO:0000256" key="7">
    <source>
        <dbReference type="ARBA" id="ARBA00023128"/>
    </source>
</evidence>
<dbReference type="Proteomes" id="UP000233837">
    <property type="component" value="Unassembled WGS sequence"/>
</dbReference>